<name>A0A1I5M2V2_9HYPH</name>
<dbReference type="GO" id="GO:0005886">
    <property type="term" value="C:plasma membrane"/>
    <property type="evidence" value="ECO:0007669"/>
    <property type="project" value="UniProtKB-SubCell"/>
</dbReference>
<dbReference type="PANTHER" id="PTHR35011:SF10">
    <property type="entry name" value="TRAP TRANSPORTER SMALL PERMEASE PROTEIN"/>
    <property type="match status" value="1"/>
</dbReference>
<evidence type="ECO:0000256" key="9">
    <source>
        <dbReference type="RuleBase" id="RU369079"/>
    </source>
</evidence>
<keyword evidence="5 9" id="KW-0812">Transmembrane</keyword>
<keyword evidence="3" id="KW-1003">Cell membrane</keyword>
<evidence type="ECO:0000256" key="4">
    <source>
        <dbReference type="ARBA" id="ARBA00022519"/>
    </source>
</evidence>
<evidence type="ECO:0000256" key="6">
    <source>
        <dbReference type="ARBA" id="ARBA00022989"/>
    </source>
</evidence>
<dbReference type="OrthoDB" id="9797534at2"/>
<dbReference type="GO" id="GO:0015740">
    <property type="term" value="P:C4-dicarboxylate transport"/>
    <property type="evidence" value="ECO:0007669"/>
    <property type="project" value="TreeGrafter"/>
</dbReference>
<organism evidence="11 12">
    <name type="scientific">Cohaesibacter marisflavi</name>
    <dbReference type="NCBI Taxonomy" id="655353"/>
    <lineage>
        <taxon>Bacteria</taxon>
        <taxon>Pseudomonadati</taxon>
        <taxon>Pseudomonadota</taxon>
        <taxon>Alphaproteobacteria</taxon>
        <taxon>Hyphomicrobiales</taxon>
        <taxon>Cohaesibacteraceae</taxon>
    </lineage>
</organism>
<gene>
    <name evidence="11" type="ORF">SAMN04488056_11915</name>
</gene>
<evidence type="ECO:0000256" key="3">
    <source>
        <dbReference type="ARBA" id="ARBA00022475"/>
    </source>
</evidence>
<evidence type="ECO:0000256" key="2">
    <source>
        <dbReference type="ARBA" id="ARBA00022448"/>
    </source>
</evidence>
<feature type="domain" description="Tripartite ATP-independent periplasmic transporters DctQ component" evidence="10">
    <location>
        <begin position="62"/>
        <end position="178"/>
    </location>
</feature>
<dbReference type="PANTHER" id="PTHR35011">
    <property type="entry name" value="2,3-DIKETO-L-GULONATE TRAP TRANSPORTER SMALL PERMEASE PROTEIN YIAM"/>
    <property type="match status" value="1"/>
</dbReference>
<feature type="transmembrane region" description="Helical" evidence="9">
    <location>
        <begin position="152"/>
        <end position="171"/>
    </location>
</feature>
<protein>
    <recommendedName>
        <fullName evidence="9">TRAP transporter small permease protein</fullName>
    </recommendedName>
</protein>
<proteinExistence type="inferred from homology"/>
<comment type="subcellular location">
    <subcellularLocation>
        <location evidence="1 9">Cell inner membrane</location>
        <topology evidence="1 9">Multi-pass membrane protein</topology>
    </subcellularLocation>
</comment>
<feature type="transmembrane region" description="Helical" evidence="9">
    <location>
        <begin position="72"/>
        <end position="89"/>
    </location>
</feature>
<keyword evidence="2 9" id="KW-0813">Transport</keyword>
<evidence type="ECO:0000259" key="10">
    <source>
        <dbReference type="Pfam" id="PF04290"/>
    </source>
</evidence>
<evidence type="ECO:0000256" key="7">
    <source>
        <dbReference type="ARBA" id="ARBA00023136"/>
    </source>
</evidence>
<keyword evidence="6 9" id="KW-1133">Transmembrane helix</keyword>
<feature type="transmembrane region" description="Helical" evidence="9">
    <location>
        <begin position="26"/>
        <end position="52"/>
    </location>
</feature>
<feature type="transmembrane region" description="Helical" evidence="9">
    <location>
        <begin position="110"/>
        <end position="132"/>
    </location>
</feature>
<reference evidence="11 12" key="1">
    <citation type="submission" date="2016-10" db="EMBL/GenBank/DDBJ databases">
        <authorList>
            <person name="de Groot N.N."/>
        </authorList>
    </citation>
    <scope>NUCLEOTIDE SEQUENCE [LARGE SCALE GENOMIC DNA]</scope>
    <source>
        <strain evidence="11 12">CGMCC 1.9157</strain>
    </source>
</reference>
<dbReference type="GO" id="GO:0022857">
    <property type="term" value="F:transmembrane transporter activity"/>
    <property type="evidence" value="ECO:0007669"/>
    <property type="project" value="UniProtKB-UniRule"/>
</dbReference>
<dbReference type="InterPro" id="IPR055348">
    <property type="entry name" value="DctQ"/>
</dbReference>
<evidence type="ECO:0000256" key="5">
    <source>
        <dbReference type="ARBA" id="ARBA00022692"/>
    </source>
</evidence>
<evidence type="ECO:0000313" key="12">
    <source>
        <dbReference type="Proteomes" id="UP000199236"/>
    </source>
</evidence>
<evidence type="ECO:0000313" key="11">
    <source>
        <dbReference type="EMBL" id="SFP03855.1"/>
    </source>
</evidence>
<keyword evidence="12" id="KW-1185">Reference proteome</keyword>
<comment type="subunit">
    <text evidence="9">The complex comprises the extracytoplasmic solute receptor protein and the two transmembrane proteins.</text>
</comment>
<dbReference type="RefSeq" id="WP_090075454.1">
    <property type="nucleotide sequence ID" value="NZ_FOVR01000019.1"/>
</dbReference>
<dbReference type="Proteomes" id="UP000199236">
    <property type="component" value="Unassembled WGS sequence"/>
</dbReference>
<dbReference type="AlphaFoldDB" id="A0A1I5M2V2"/>
<evidence type="ECO:0000256" key="1">
    <source>
        <dbReference type="ARBA" id="ARBA00004429"/>
    </source>
</evidence>
<evidence type="ECO:0000256" key="8">
    <source>
        <dbReference type="ARBA" id="ARBA00038436"/>
    </source>
</evidence>
<dbReference type="Pfam" id="PF04290">
    <property type="entry name" value="DctQ"/>
    <property type="match status" value="1"/>
</dbReference>
<dbReference type="STRING" id="655353.SAMN04488056_11915"/>
<keyword evidence="7 9" id="KW-0472">Membrane</keyword>
<comment type="function">
    <text evidence="9">Part of the tripartite ATP-independent periplasmic (TRAP) transport system.</text>
</comment>
<accession>A0A1I5M2V2</accession>
<keyword evidence="4 9" id="KW-0997">Cell inner membrane</keyword>
<dbReference type="EMBL" id="FOVR01000019">
    <property type="protein sequence ID" value="SFP03855.1"/>
    <property type="molecule type" value="Genomic_DNA"/>
</dbReference>
<sequence>MSAPETCSTETKIPGIFTFYVRVVHWLAIVGGVLATLCLVILTFLVFTEVLLAAWTKFFPAMHADIPVAWEYSGYLMGAAFMLGSSLTMRAGGHVRVTALIGTLTPKARHIVECFTTTIGMLFSAFLSYALIAAAFKSFQDGNVSFASYTPLWIPQTAIAVGALFLTLALIERLIRCLFGLELEIHGLKVVSSHDLDITKD</sequence>
<comment type="similarity">
    <text evidence="8 9">Belongs to the TRAP transporter small permease family.</text>
</comment>
<dbReference type="InterPro" id="IPR007387">
    <property type="entry name" value="TRAP_DctQ"/>
</dbReference>